<accession>A0A0E9P8H6</accession>
<evidence type="ECO:0000313" key="1">
    <source>
        <dbReference type="EMBL" id="JAH00188.1"/>
    </source>
</evidence>
<proteinExistence type="predicted"/>
<protein>
    <submittedName>
        <fullName evidence="1">Uncharacterized protein</fullName>
    </submittedName>
</protein>
<reference evidence="1" key="2">
    <citation type="journal article" date="2015" name="Fish Shellfish Immunol.">
        <title>Early steps in the European eel (Anguilla anguilla)-Vibrio vulnificus interaction in the gills: Role of the RtxA13 toxin.</title>
        <authorList>
            <person name="Callol A."/>
            <person name="Pajuelo D."/>
            <person name="Ebbesson L."/>
            <person name="Teles M."/>
            <person name="MacKenzie S."/>
            <person name="Amaro C."/>
        </authorList>
    </citation>
    <scope>NUCLEOTIDE SEQUENCE</scope>
</reference>
<name>A0A0E9P8H6_ANGAN</name>
<organism evidence="1">
    <name type="scientific">Anguilla anguilla</name>
    <name type="common">European freshwater eel</name>
    <name type="synonym">Muraena anguilla</name>
    <dbReference type="NCBI Taxonomy" id="7936"/>
    <lineage>
        <taxon>Eukaryota</taxon>
        <taxon>Metazoa</taxon>
        <taxon>Chordata</taxon>
        <taxon>Craniata</taxon>
        <taxon>Vertebrata</taxon>
        <taxon>Euteleostomi</taxon>
        <taxon>Actinopterygii</taxon>
        <taxon>Neopterygii</taxon>
        <taxon>Teleostei</taxon>
        <taxon>Anguilliformes</taxon>
        <taxon>Anguillidae</taxon>
        <taxon>Anguilla</taxon>
    </lineage>
</organism>
<dbReference type="EMBL" id="GBXM01108389">
    <property type="protein sequence ID" value="JAH00188.1"/>
    <property type="molecule type" value="Transcribed_RNA"/>
</dbReference>
<sequence>MRCKSRATLMHQEDAPGWFCQLRNLKNSCILPILQVNKPLRCNENQWLLI</sequence>
<reference evidence="1" key="1">
    <citation type="submission" date="2014-11" db="EMBL/GenBank/DDBJ databases">
        <authorList>
            <person name="Amaro Gonzalez C."/>
        </authorList>
    </citation>
    <scope>NUCLEOTIDE SEQUENCE</scope>
</reference>
<dbReference type="AlphaFoldDB" id="A0A0E9P8H6"/>